<feature type="transmembrane region" description="Helical" evidence="1">
    <location>
        <begin position="38"/>
        <end position="58"/>
    </location>
</feature>
<name>A0A6J6LXM8_9ZZZZ</name>
<feature type="transmembrane region" description="Helical" evidence="1">
    <location>
        <begin position="12"/>
        <end position="32"/>
    </location>
</feature>
<evidence type="ECO:0000256" key="1">
    <source>
        <dbReference type="SAM" id="Phobius"/>
    </source>
</evidence>
<protein>
    <submittedName>
        <fullName evidence="2">Unannotated protein</fullName>
    </submittedName>
</protein>
<keyword evidence="1" id="KW-1133">Transmembrane helix</keyword>
<evidence type="ECO:0000313" key="2">
    <source>
        <dbReference type="EMBL" id="CAB4666650.1"/>
    </source>
</evidence>
<gene>
    <name evidence="2" type="ORF">UFOPK2312_00327</name>
</gene>
<accession>A0A6J6LXM8</accession>
<feature type="transmembrane region" description="Helical" evidence="1">
    <location>
        <begin position="70"/>
        <end position="93"/>
    </location>
</feature>
<proteinExistence type="predicted"/>
<dbReference type="EMBL" id="CAEZWY010000020">
    <property type="protein sequence ID" value="CAB4666650.1"/>
    <property type="molecule type" value="Genomic_DNA"/>
</dbReference>
<keyword evidence="1" id="KW-0472">Membrane</keyword>
<reference evidence="2" key="1">
    <citation type="submission" date="2020-05" db="EMBL/GenBank/DDBJ databases">
        <authorList>
            <person name="Chiriac C."/>
            <person name="Salcher M."/>
            <person name="Ghai R."/>
            <person name="Kavagutti S V."/>
        </authorList>
    </citation>
    <scope>NUCLEOTIDE SEQUENCE</scope>
</reference>
<feature type="transmembrane region" description="Helical" evidence="1">
    <location>
        <begin position="105"/>
        <end position="126"/>
    </location>
</feature>
<organism evidence="2">
    <name type="scientific">freshwater metagenome</name>
    <dbReference type="NCBI Taxonomy" id="449393"/>
    <lineage>
        <taxon>unclassified sequences</taxon>
        <taxon>metagenomes</taxon>
        <taxon>ecological metagenomes</taxon>
    </lineage>
</organism>
<dbReference type="AlphaFoldDB" id="A0A6J6LXM8"/>
<sequence>MSNLSVEMKLWRGALIPSLVVGILGLILATLLRGQSGLIGALFAQFIVLIFFAIHLLVSKFSNNLEPMMVMVLAMTSYFAKVLTMGVFLLVLMKNTNREFLDRQSFAIVAIAITMAWLAGEIRAFLKLRLTMPLPKRD</sequence>
<keyword evidence="1" id="KW-0812">Transmembrane</keyword>